<dbReference type="GO" id="GO:0030992">
    <property type="term" value="C:intraciliary transport particle B"/>
    <property type="evidence" value="ECO:0007669"/>
    <property type="project" value="TreeGrafter"/>
</dbReference>
<dbReference type="WBParaSite" id="Csp11.Scaffold629.g15635.t2">
    <property type="protein sequence ID" value="Csp11.Scaffold629.g15635.t2"/>
    <property type="gene ID" value="Csp11.Scaffold629.g15635"/>
</dbReference>
<dbReference type="eggNOG" id="KOG3809">
    <property type="taxonomic scope" value="Eukaryota"/>
</dbReference>
<feature type="domain" description="TRAF3-interacting protein 1 C-terminal" evidence="13">
    <location>
        <begin position="399"/>
        <end position="544"/>
    </location>
</feature>
<feature type="region of interest" description="Disordered" evidence="11">
    <location>
        <begin position="101"/>
        <end position="345"/>
    </location>
</feature>
<evidence type="ECO:0000256" key="7">
    <source>
        <dbReference type="ARBA" id="ARBA00023273"/>
    </source>
</evidence>
<evidence type="ECO:0000256" key="10">
    <source>
        <dbReference type="SAM" id="Coils"/>
    </source>
</evidence>
<evidence type="ECO:0000256" key="4">
    <source>
        <dbReference type="ARBA" id="ARBA00022794"/>
    </source>
</evidence>
<dbReference type="InterPro" id="IPR018799">
    <property type="entry name" value="TRAF3IP1"/>
</dbReference>
<dbReference type="GO" id="GO:0048513">
    <property type="term" value="P:animal organ development"/>
    <property type="evidence" value="ECO:0007669"/>
    <property type="project" value="UniProtKB-ARBA"/>
</dbReference>
<dbReference type="FunFam" id="1.10.418.50:FF:000001">
    <property type="entry name" value="TRAF3-interacting protein 1 isoform X1"/>
    <property type="match status" value="1"/>
</dbReference>
<dbReference type="GO" id="GO:0036064">
    <property type="term" value="C:ciliary basal body"/>
    <property type="evidence" value="ECO:0007669"/>
    <property type="project" value="TreeGrafter"/>
</dbReference>
<keyword evidence="6" id="KW-0206">Cytoskeleton</keyword>
<feature type="compositionally biased region" description="Basic and acidic residues" evidence="11">
    <location>
        <begin position="226"/>
        <end position="237"/>
    </location>
</feature>
<evidence type="ECO:0000313" key="14">
    <source>
        <dbReference type="Proteomes" id="UP000095282"/>
    </source>
</evidence>
<evidence type="ECO:0000256" key="11">
    <source>
        <dbReference type="SAM" id="MobiDB-lite"/>
    </source>
</evidence>
<evidence type="ECO:0000256" key="2">
    <source>
        <dbReference type="ARBA" id="ARBA00004430"/>
    </source>
</evidence>
<dbReference type="AlphaFoldDB" id="A0A1I7U7H8"/>
<reference evidence="15" key="1">
    <citation type="submission" date="2016-11" db="UniProtKB">
        <authorList>
            <consortium name="WormBaseParasite"/>
        </authorList>
    </citation>
    <scope>IDENTIFICATION</scope>
</reference>
<proteinExistence type="inferred from homology"/>
<feature type="compositionally biased region" description="Basic and acidic residues" evidence="11">
    <location>
        <begin position="141"/>
        <end position="215"/>
    </location>
</feature>
<dbReference type="InterPro" id="IPR041476">
    <property type="entry name" value="TRAF3IP1_C"/>
</dbReference>
<keyword evidence="4" id="KW-0970">Cilium biogenesis/degradation</keyword>
<evidence type="ECO:0000256" key="3">
    <source>
        <dbReference type="ARBA" id="ARBA00022490"/>
    </source>
</evidence>
<evidence type="ECO:0000259" key="13">
    <source>
        <dbReference type="Pfam" id="PF17749"/>
    </source>
</evidence>
<accession>A0A1I7U7H8</accession>
<dbReference type="GO" id="GO:0060271">
    <property type="term" value="P:cilium assembly"/>
    <property type="evidence" value="ECO:0007669"/>
    <property type="project" value="TreeGrafter"/>
</dbReference>
<dbReference type="InterPro" id="IPR042576">
    <property type="entry name" value="TRAF3IP1_N_sf"/>
</dbReference>
<dbReference type="InterPro" id="IPR040468">
    <property type="entry name" value="TRAF3IP1_N"/>
</dbReference>
<comment type="similarity">
    <text evidence="8">Belongs to the TRAF3IP1 family.</text>
</comment>
<dbReference type="Gene3D" id="1.10.418.50">
    <property type="entry name" value="Microtubule-binding protein MIP-T3"/>
    <property type="match status" value="1"/>
</dbReference>
<dbReference type="STRING" id="1561998.A0A1I7U7H8"/>
<dbReference type="Pfam" id="PF17749">
    <property type="entry name" value="MIP-T3_C"/>
    <property type="match status" value="1"/>
</dbReference>
<feature type="compositionally biased region" description="Basic residues" evidence="11">
    <location>
        <begin position="121"/>
        <end position="140"/>
    </location>
</feature>
<dbReference type="GO" id="GO:0070507">
    <property type="term" value="P:regulation of microtubule cytoskeleton organization"/>
    <property type="evidence" value="ECO:0007669"/>
    <property type="project" value="TreeGrafter"/>
</dbReference>
<dbReference type="GO" id="GO:0048731">
    <property type="term" value="P:system development"/>
    <property type="evidence" value="ECO:0007669"/>
    <property type="project" value="UniProtKB-ARBA"/>
</dbReference>
<evidence type="ECO:0000256" key="6">
    <source>
        <dbReference type="ARBA" id="ARBA00023212"/>
    </source>
</evidence>
<evidence type="ECO:0000256" key="5">
    <source>
        <dbReference type="ARBA" id="ARBA00023054"/>
    </source>
</evidence>
<evidence type="ECO:0000313" key="15">
    <source>
        <dbReference type="WBParaSite" id="Csp11.Scaffold629.g15635.t2"/>
    </source>
</evidence>
<feature type="coiled-coil region" evidence="10">
    <location>
        <begin position="435"/>
        <end position="529"/>
    </location>
</feature>
<organism evidence="14 15">
    <name type="scientific">Caenorhabditis tropicalis</name>
    <dbReference type="NCBI Taxonomy" id="1561998"/>
    <lineage>
        <taxon>Eukaryota</taxon>
        <taxon>Metazoa</taxon>
        <taxon>Ecdysozoa</taxon>
        <taxon>Nematoda</taxon>
        <taxon>Chromadorea</taxon>
        <taxon>Rhabditida</taxon>
        <taxon>Rhabditina</taxon>
        <taxon>Rhabditomorpha</taxon>
        <taxon>Rhabditoidea</taxon>
        <taxon>Rhabditidae</taxon>
        <taxon>Peloderinae</taxon>
        <taxon>Caenorhabditis</taxon>
    </lineage>
</organism>
<keyword evidence="3" id="KW-0963">Cytoplasm</keyword>
<dbReference type="GO" id="GO:0042073">
    <property type="term" value="P:intraciliary transport"/>
    <property type="evidence" value="ECO:0007669"/>
    <property type="project" value="TreeGrafter"/>
</dbReference>
<evidence type="ECO:0000256" key="1">
    <source>
        <dbReference type="ARBA" id="ARBA00004120"/>
    </source>
</evidence>
<dbReference type="Proteomes" id="UP000095282">
    <property type="component" value="Unplaced"/>
</dbReference>
<keyword evidence="7" id="KW-0966">Cell projection</keyword>
<comment type="subcellular location">
    <subcellularLocation>
        <location evidence="2">Cytoplasm</location>
        <location evidence="2">Cytoskeleton</location>
        <location evidence="2">Cilium axoneme</location>
    </subcellularLocation>
    <subcellularLocation>
        <location evidence="1">Cytoplasm</location>
        <location evidence="1">Cytoskeleton</location>
        <location evidence="1">Cilium basal body</location>
    </subcellularLocation>
</comment>
<dbReference type="GO" id="GO:0008017">
    <property type="term" value="F:microtubule binding"/>
    <property type="evidence" value="ECO:0007669"/>
    <property type="project" value="InterPro"/>
</dbReference>
<dbReference type="GO" id="GO:0005930">
    <property type="term" value="C:axoneme"/>
    <property type="evidence" value="ECO:0007669"/>
    <property type="project" value="UniProtKB-SubCell"/>
</dbReference>
<dbReference type="PANTHER" id="PTHR31363">
    <property type="entry name" value="TRAF3-INTERACTING PROTEIN 1"/>
    <property type="match status" value="1"/>
</dbReference>
<sequence length="544" mass="61249">MSVEKTQEILAHVITQPTLTSQLLSRPPFKFIVDIVSNVILSTGYLKNEFSSDELKSAGSDKNTKTAFLEKLIKILDDGSLKNVKAAKVVAGKDAEETNKMLQKLGTNASNFSKNGGEEKKRRKVKRRQKGGINSKKKKKDISEKTEKPEQLEKAEKTSKSEKSEKKEKENKKPSSSEEKKKRSSSKERHKSSERERSTEKSNEKKEKKKTEKSTNDAVKPKKSKKDPSERLLKRQDSMIAVNGDAPDTPTNDSSHDDGFDEQESPKFTNLESENGSNTFLAQHLNPPTVDDNKREESPNLIKLEDRLQLARPMTGAAGGRPMTSMGRPGTAASRPAPPKLKKKQIATVDATPQTVVELKSEIISEAIPSLNLEEDNNFIMENDEEDGEKTARISELIDEQDRGALVQKIMETKAGIEDSGTVDQEMDSEADKILSVEKERVRQLQEKLQDLTRAAYPLARLFDFASDDIESMIKELERWRVEQRKNEQEEQNKKASGFGDSSRLYNMIASLQKDINEKKEELSKARGRVLNNDKKIQLFISNV</sequence>
<feature type="domain" description="TRAF3-interacting protein 1 N-terminal" evidence="12">
    <location>
        <begin position="3"/>
        <end position="110"/>
    </location>
</feature>
<evidence type="ECO:0000256" key="9">
    <source>
        <dbReference type="ARBA" id="ARBA00070492"/>
    </source>
</evidence>
<keyword evidence="5 10" id="KW-0175">Coiled coil</keyword>
<feature type="compositionally biased region" description="Polar residues" evidence="11">
    <location>
        <begin position="266"/>
        <end position="281"/>
    </location>
</feature>
<dbReference type="Pfam" id="PF10243">
    <property type="entry name" value="MIP-T3"/>
    <property type="match status" value="1"/>
</dbReference>
<feature type="compositionally biased region" description="Basic and acidic residues" evidence="11">
    <location>
        <begin position="291"/>
        <end position="309"/>
    </location>
</feature>
<dbReference type="PANTHER" id="PTHR31363:SF0">
    <property type="entry name" value="TRAF3-INTERACTING PROTEIN 1"/>
    <property type="match status" value="1"/>
</dbReference>
<evidence type="ECO:0000256" key="8">
    <source>
        <dbReference type="ARBA" id="ARBA00043971"/>
    </source>
</evidence>
<name>A0A1I7U7H8_9PELO</name>
<keyword evidence="14" id="KW-1185">Reference proteome</keyword>
<protein>
    <recommendedName>
        <fullName evidence="9">TRAF3-interacting protein 1</fullName>
    </recommendedName>
</protein>
<evidence type="ECO:0000259" key="12">
    <source>
        <dbReference type="Pfam" id="PF10243"/>
    </source>
</evidence>